<protein>
    <submittedName>
        <fullName evidence="2">Uncharacterized protein</fullName>
    </submittedName>
</protein>
<keyword evidence="3" id="KW-1185">Reference proteome</keyword>
<evidence type="ECO:0000313" key="3">
    <source>
        <dbReference type="Proteomes" id="UP000554235"/>
    </source>
</evidence>
<dbReference type="AlphaFoldDB" id="A0A8H4LCZ2"/>
<reference evidence="2 3" key="1">
    <citation type="submission" date="2020-01" db="EMBL/GenBank/DDBJ databases">
        <title>Identification and distribution of gene clusters putatively required for synthesis of sphingolipid metabolism inhibitors in phylogenetically diverse species of the filamentous fungus Fusarium.</title>
        <authorList>
            <person name="Kim H.-S."/>
            <person name="Busman M."/>
            <person name="Brown D.W."/>
            <person name="Divon H."/>
            <person name="Uhlig S."/>
            <person name="Proctor R.H."/>
        </authorList>
    </citation>
    <scope>NUCLEOTIDE SEQUENCE [LARGE SCALE GENOMIC DNA]</scope>
    <source>
        <strain evidence="2 3">NRRL 20459</strain>
    </source>
</reference>
<dbReference type="EMBL" id="JAADYS010000840">
    <property type="protein sequence ID" value="KAF4466676.1"/>
    <property type="molecule type" value="Genomic_DNA"/>
</dbReference>
<name>A0A8H4LCZ2_9HYPO</name>
<proteinExistence type="predicted"/>
<accession>A0A8H4LCZ2</accession>
<sequence>MGFYGQRAHLARPEVAYDFLTPRLPPARAVRGGEGKVSGNRTAATNRPCATASGHRLVPARHFSALASFPLLPARELGQVPSCGLPATYATHPYPKKHKGTARPQRTDKARAPLIGQILLESSTFSPKLQLHRLRALVLRIELSARVNHSAFEIEDKDFSLLLPRVDQSEQCKNLADIHADMRITASHLTAIRIYKGGPRSSAPSFEAEKTPVHLSRLFRRQNRGPTASPAEKHGMEPLDRIF</sequence>
<feature type="region of interest" description="Disordered" evidence="1">
    <location>
        <begin position="220"/>
        <end position="243"/>
    </location>
</feature>
<dbReference type="Proteomes" id="UP000554235">
    <property type="component" value="Unassembled WGS sequence"/>
</dbReference>
<comment type="caution">
    <text evidence="2">The sequence shown here is derived from an EMBL/GenBank/DDBJ whole genome shotgun (WGS) entry which is preliminary data.</text>
</comment>
<evidence type="ECO:0000256" key="1">
    <source>
        <dbReference type="SAM" id="MobiDB-lite"/>
    </source>
</evidence>
<gene>
    <name evidence="2" type="ORF">FALBO_6466</name>
</gene>
<feature type="compositionally biased region" description="Basic and acidic residues" evidence="1">
    <location>
        <begin position="231"/>
        <end position="243"/>
    </location>
</feature>
<organism evidence="2 3">
    <name type="scientific">Fusarium albosuccineum</name>
    <dbReference type="NCBI Taxonomy" id="1237068"/>
    <lineage>
        <taxon>Eukaryota</taxon>
        <taxon>Fungi</taxon>
        <taxon>Dikarya</taxon>
        <taxon>Ascomycota</taxon>
        <taxon>Pezizomycotina</taxon>
        <taxon>Sordariomycetes</taxon>
        <taxon>Hypocreomycetidae</taxon>
        <taxon>Hypocreales</taxon>
        <taxon>Nectriaceae</taxon>
        <taxon>Fusarium</taxon>
        <taxon>Fusarium decemcellulare species complex</taxon>
    </lineage>
</organism>
<evidence type="ECO:0000313" key="2">
    <source>
        <dbReference type="EMBL" id="KAF4466676.1"/>
    </source>
</evidence>